<protein>
    <submittedName>
        <fullName evidence="2">Uncharacterized protein</fullName>
    </submittedName>
</protein>
<evidence type="ECO:0000313" key="2">
    <source>
        <dbReference type="EMBL" id="OGM27558.1"/>
    </source>
</evidence>
<gene>
    <name evidence="2" type="ORF">A2628_02100</name>
</gene>
<keyword evidence="1" id="KW-0812">Transmembrane</keyword>
<dbReference type="AlphaFoldDB" id="A0A1F7YLT3"/>
<proteinExistence type="predicted"/>
<keyword evidence="1" id="KW-0472">Membrane</keyword>
<feature type="transmembrane region" description="Helical" evidence="1">
    <location>
        <begin position="79"/>
        <end position="101"/>
    </location>
</feature>
<feature type="transmembrane region" description="Helical" evidence="1">
    <location>
        <begin position="43"/>
        <end position="67"/>
    </location>
</feature>
<evidence type="ECO:0000256" key="1">
    <source>
        <dbReference type="SAM" id="Phobius"/>
    </source>
</evidence>
<feature type="transmembrane region" description="Helical" evidence="1">
    <location>
        <begin position="12"/>
        <end position="31"/>
    </location>
</feature>
<dbReference type="EMBL" id="MGGL01000004">
    <property type="protein sequence ID" value="OGM27558.1"/>
    <property type="molecule type" value="Genomic_DNA"/>
</dbReference>
<keyword evidence="1" id="KW-1133">Transmembrane helix</keyword>
<organism evidence="2 3">
    <name type="scientific">Candidatus Woesebacteria bacterium RIFCSPHIGHO2_01_FULL_40_22</name>
    <dbReference type="NCBI Taxonomy" id="1802499"/>
    <lineage>
        <taxon>Bacteria</taxon>
        <taxon>Candidatus Woeseibacteriota</taxon>
    </lineage>
</organism>
<evidence type="ECO:0000313" key="3">
    <source>
        <dbReference type="Proteomes" id="UP000179221"/>
    </source>
</evidence>
<dbReference type="Proteomes" id="UP000179221">
    <property type="component" value="Unassembled WGS sequence"/>
</dbReference>
<name>A0A1F7YLT3_9BACT</name>
<accession>A0A1F7YLT3</accession>
<sequence>MLKPIKFENLTRYINQIFPFLSTITFFSLIVESFTYRGFLFKNLYIDTTLLIIIAAGFGIVDTFYGHAKQKGTALLPTIFLYANSLLFPVLLLISVLMNIIEANHYPNYIFSTLHIQPENYNRIVIFSGILVLCNVIKSQGLRLRFISIHKPTLHLKINKNYYKIFSDLKLINITSLAIFFSEIFFISLLLFVSSDNSVNLFDYMIKNSAPILKNLSMSYPQKTEYKFYASYGNFYNYMEMIKVHTPPDSNILMPPQKNPWQLEGNQRLVRYFLFPRNLYYEENPEWRNVVDYVMIAWGNEGFPPANSDDYGWPKFSIEADSVYYFDLNSKRVKYITHEYIPSDGYNAGSYGLIKLN</sequence>
<feature type="transmembrane region" description="Helical" evidence="1">
    <location>
        <begin position="171"/>
        <end position="193"/>
    </location>
</feature>
<reference evidence="2 3" key="1">
    <citation type="journal article" date="2016" name="Nat. Commun.">
        <title>Thousands of microbial genomes shed light on interconnected biogeochemical processes in an aquifer system.</title>
        <authorList>
            <person name="Anantharaman K."/>
            <person name="Brown C.T."/>
            <person name="Hug L.A."/>
            <person name="Sharon I."/>
            <person name="Castelle C.J."/>
            <person name="Probst A.J."/>
            <person name="Thomas B.C."/>
            <person name="Singh A."/>
            <person name="Wilkins M.J."/>
            <person name="Karaoz U."/>
            <person name="Brodie E.L."/>
            <person name="Williams K.H."/>
            <person name="Hubbard S.S."/>
            <person name="Banfield J.F."/>
        </authorList>
    </citation>
    <scope>NUCLEOTIDE SEQUENCE [LARGE SCALE GENOMIC DNA]</scope>
</reference>
<comment type="caution">
    <text evidence="2">The sequence shown here is derived from an EMBL/GenBank/DDBJ whole genome shotgun (WGS) entry which is preliminary data.</text>
</comment>